<evidence type="ECO:0000256" key="5">
    <source>
        <dbReference type="ARBA" id="ARBA00023002"/>
    </source>
</evidence>
<dbReference type="PANTHER" id="PTHR43706:SF47">
    <property type="entry name" value="EXTERNAL NADH-UBIQUINONE OXIDOREDUCTASE 1, MITOCHONDRIAL-RELATED"/>
    <property type="match status" value="1"/>
</dbReference>
<dbReference type="Proteomes" id="UP000012073">
    <property type="component" value="Unassembled WGS sequence"/>
</dbReference>
<gene>
    <name evidence="10" type="ORF">CHC_T00001735001</name>
</gene>
<organism evidence="10 11">
    <name type="scientific">Chondrus crispus</name>
    <name type="common">Carrageen Irish moss</name>
    <name type="synonym">Polymorpha crispa</name>
    <dbReference type="NCBI Taxonomy" id="2769"/>
    <lineage>
        <taxon>Eukaryota</taxon>
        <taxon>Rhodophyta</taxon>
        <taxon>Florideophyceae</taxon>
        <taxon>Rhodymeniophycidae</taxon>
        <taxon>Gigartinales</taxon>
        <taxon>Gigartinaceae</taxon>
        <taxon>Chondrus</taxon>
    </lineage>
</organism>
<evidence type="ECO:0000256" key="8">
    <source>
        <dbReference type="ARBA" id="ARBA00049010"/>
    </source>
</evidence>
<keyword evidence="6" id="KW-0520">NAD</keyword>
<dbReference type="KEGG" id="ccp:CHC_T00001735001"/>
<protein>
    <recommendedName>
        <fullName evidence="2">NADH:ubiquinone reductase (non-electrogenic)</fullName>
        <ecNumber evidence="2">1.6.5.9</ecNumber>
    </recommendedName>
</protein>
<dbReference type="GO" id="GO:0005739">
    <property type="term" value="C:mitochondrion"/>
    <property type="evidence" value="ECO:0007669"/>
    <property type="project" value="TreeGrafter"/>
</dbReference>
<dbReference type="EMBL" id="HG001633">
    <property type="protein sequence ID" value="CDF33110.1"/>
    <property type="molecule type" value="Genomic_DNA"/>
</dbReference>
<evidence type="ECO:0000256" key="4">
    <source>
        <dbReference type="ARBA" id="ARBA00022827"/>
    </source>
</evidence>
<evidence type="ECO:0000313" key="11">
    <source>
        <dbReference type="Proteomes" id="UP000012073"/>
    </source>
</evidence>
<comment type="catalytic activity">
    <reaction evidence="7">
        <text>a quinone + NADH + H(+) = a quinol + NAD(+)</text>
        <dbReference type="Rhea" id="RHEA:46160"/>
        <dbReference type="ChEBI" id="CHEBI:15378"/>
        <dbReference type="ChEBI" id="CHEBI:24646"/>
        <dbReference type="ChEBI" id="CHEBI:57540"/>
        <dbReference type="ChEBI" id="CHEBI:57945"/>
        <dbReference type="ChEBI" id="CHEBI:132124"/>
        <dbReference type="EC" id="1.6.5.9"/>
    </reaction>
</comment>
<dbReference type="Gene3D" id="3.50.50.100">
    <property type="match status" value="1"/>
</dbReference>
<reference evidence="11" key="1">
    <citation type="journal article" date="2013" name="Proc. Natl. Acad. Sci. U.S.A.">
        <title>Genome structure and metabolic features in the red seaweed Chondrus crispus shed light on evolution of the Archaeplastida.</title>
        <authorList>
            <person name="Collen J."/>
            <person name="Porcel B."/>
            <person name="Carre W."/>
            <person name="Ball S.G."/>
            <person name="Chaparro C."/>
            <person name="Tonon T."/>
            <person name="Barbeyron T."/>
            <person name="Michel G."/>
            <person name="Noel B."/>
            <person name="Valentin K."/>
            <person name="Elias M."/>
            <person name="Artiguenave F."/>
            <person name="Arun A."/>
            <person name="Aury J.M."/>
            <person name="Barbosa-Neto J.F."/>
            <person name="Bothwell J.H."/>
            <person name="Bouget F.Y."/>
            <person name="Brillet L."/>
            <person name="Cabello-Hurtado F."/>
            <person name="Capella-Gutierrez S."/>
            <person name="Charrier B."/>
            <person name="Cladiere L."/>
            <person name="Cock J.M."/>
            <person name="Coelho S.M."/>
            <person name="Colleoni C."/>
            <person name="Czjzek M."/>
            <person name="Da Silva C."/>
            <person name="Delage L."/>
            <person name="Denoeud F."/>
            <person name="Deschamps P."/>
            <person name="Dittami S.M."/>
            <person name="Gabaldon T."/>
            <person name="Gachon C.M."/>
            <person name="Groisillier A."/>
            <person name="Herve C."/>
            <person name="Jabbari K."/>
            <person name="Katinka M."/>
            <person name="Kloareg B."/>
            <person name="Kowalczyk N."/>
            <person name="Labadie K."/>
            <person name="Leblanc C."/>
            <person name="Lopez P.J."/>
            <person name="McLachlan D.H."/>
            <person name="Meslet-Cladiere L."/>
            <person name="Moustafa A."/>
            <person name="Nehr Z."/>
            <person name="Nyvall Collen P."/>
            <person name="Panaud O."/>
            <person name="Partensky F."/>
            <person name="Poulain J."/>
            <person name="Rensing S.A."/>
            <person name="Rousvoal S."/>
            <person name="Samson G."/>
            <person name="Symeonidi A."/>
            <person name="Weissenbach J."/>
            <person name="Zambounis A."/>
            <person name="Wincker P."/>
            <person name="Boyen C."/>
        </authorList>
    </citation>
    <scope>NUCLEOTIDE SEQUENCE [LARGE SCALE GENOMIC DNA]</scope>
    <source>
        <strain evidence="11">cv. Stackhouse</strain>
    </source>
</reference>
<feature type="domain" description="External alternative NADH-ubiquinone oxidoreductase-like C-terminal" evidence="9">
    <location>
        <begin position="1"/>
        <end position="62"/>
    </location>
</feature>
<keyword evidence="11" id="KW-1185">Reference proteome</keyword>
<keyword evidence="4" id="KW-0274">FAD</keyword>
<evidence type="ECO:0000256" key="1">
    <source>
        <dbReference type="ARBA" id="ARBA00005272"/>
    </source>
</evidence>
<evidence type="ECO:0000256" key="3">
    <source>
        <dbReference type="ARBA" id="ARBA00022630"/>
    </source>
</evidence>
<dbReference type="Gramene" id="CDF33110">
    <property type="protein sequence ID" value="CDF33110"/>
    <property type="gene ID" value="CHC_T00001735001"/>
</dbReference>
<evidence type="ECO:0000256" key="2">
    <source>
        <dbReference type="ARBA" id="ARBA00012637"/>
    </source>
</evidence>
<dbReference type="Pfam" id="PF22366">
    <property type="entry name" value="NDH2_C"/>
    <property type="match status" value="1"/>
</dbReference>
<dbReference type="InterPro" id="IPR045024">
    <property type="entry name" value="NDH-2"/>
</dbReference>
<evidence type="ECO:0000256" key="7">
    <source>
        <dbReference type="ARBA" id="ARBA00047599"/>
    </source>
</evidence>
<dbReference type="RefSeq" id="XP_005712913.1">
    <property type="nucleotide sequence ID" value="XM_005712856.1"/>
</dbReference>
<dbReference type="GO" id="GO:0050136">
    <property type="term" value="F:NADH dehydrogenase (quinone) (non-electrogenic) activity"/>
    <property type="evidence" value="ECO:0007669"/>
    <property type="project" value="UniProtKB-EC"/>
</dbReference>
<dbReference type="EC" id="1.6.5.9" evidence="2"/>
<dbReference type="AlphaFoldDB" id="R7Q6L7"/>
<name>R7Q6L7_CHOCR</name>
<sequence>MAYLGNERAVVQVPATSETNIKVGGRFAYALWASVYAVKQVDVRNRVLVLFDYFKSRVFGRDISQF</sequence>
<accession>R7Q6L7</accession>
<evidence type="ECO:0000259" key="9">
    <source>
        <dbReference type="Pfam" id="PF22366"/>
    </source>
</evidence>
<dbReference type="PANTHER" id="PTHR43706">
    <property type="entry name" value="NADH DEHYDROGENASE"/>
    <property type="match status" value="1"/>
</dbReference>
<keyword evidence="3" id="KW-0285">Flavoprotein</keyword>
<keyword evidence="5" id="KW-0560">Oxidoreductase</keyword>
<evidence type="ECO:0000313" key="10">
    <source>
        <dbReference type="EMBL" id="CDF33110.1"/>
    </source>
</evidence>
<dbReference type="STRING" id="2769.R7Q6L7"/>
<evidence type="ECO:0000256" key="6">
    <source>
        <dbReference type="ARBA" id="ARBA00023027"/>
    </source>
</evidence>
<dbReference type="GeneID" id="17320627"/>
<comment type="catalytic activity">
    <reaction evidence="8">
        <text>a ubiquinone + NADH + H(+) = a ubiquinol + NAD(+)</text>
        <dbReference type="Rhea" id="RHEA:23152"/>
        <dbReference type="Rhea" id="RHEA-COMP:9565"/>
        <dbReference type="Rhea" id="RHEA-COMP:9566"/>
        <dbReference type="ChEBI" id="CHEBI:15378"/>
        <dbReference type="ChEBI" id="CHEBI:16389"/>
        <dbReference type="ChEBI" id="CHEBI:17976"/>
        <dbReference type="ChEBI" id="CHEBI:57540"/>
        <dbReference type="ChEBI" id="CHEBI:57945"/>
    </reaction>
</comment>
<dbReference type="InterPro" id="IPR054585">
    <property type="entry name" value="NDH2-like_C"/>
</dbReference>
<dbReference type="OrthoDB" id="3244603at2759"/>
<proteinExistence type="inferred from homology"/>
<comment type="similarity">
    <text evidence="1">Belongs to the NADH dehydrogenase family.</text>
</comment>